<feature type="transmembrane region" description="Helical" evidence="1">
    <location>
        <begin position="125"/>
        <end position="142"/>
    </location>
</feature>
<dbReference type="Pfam" id="PF13398">
    <property type="entry name" value="Peptidase_M50B"/>
    <property type="match status" value="1"/>
</dbReference>
<sequence>MNNWLKLILLLLASAVLTRLIPFSSLFRNLDTMIHEFSHAMVTLLTSGRVSRIELNADHSGVTYSMITSAWSGLPIGLAGYMGSSIFVVWMFYLYHKRQQRVGIIVTASIALMMLILYVHHGFGVIWLIGFIVVSILMLIGPEWLRNGYFMLIMFLTLEESVISALTILLMSVTSPSAAGDAAGLARQFFLPPVVWGAWFAVFSIWCASRAARLFLRERKPAGVRTRSSYKRGGYSR</sequence>
<keyword evidence="1" id="KW-0472">Membrane</keyword>
<dbReference type="EMBL" id="JAVDQH010000011">
    <property type="protein sequence ID" value="MDR6244988.1"/>
    <property type="molecule type" value="Genomic_DNA"/>
</dbReference>
<organism evidence="2 3">
    <name type="scientific">Paenibacillus hunanensis</name>
    <dbReference type="NCBI Taxonomy" id="539262"/>
    <lineage>
        <taxon>Bacteria</taxon>
        <taxon>Bacillati</taxon>
        <taxon>Bacillota</taxon>
        <taxon>Bacilli</taxon>
        <taxon>Bacillales</taxon>
        <taxon>Paenibacillaceae</taxon>
        <taxon>Paenibacillus</taxon>
    </lineage>
</organism>
<feature type="transmembrane region" description="Helical" evidence="1">
    <location>
        <begin position="194"/>
        <end position="216"/>
    </location>
</feature>
<gene>
    <name evidence="2" type="ORF">JOC58_002886</name>
</gene>
<feature type="transmembrane region" description="Helical" evidence="1">
    <location>
        <begin position="149"/>
        <end position="174"/>
    </location>
</feature>
<keyword evidence="1" id="KW-0812">Transmembrane</keyword>
<feature type="transmembrane region" description="Helical" evidence="1">
    <location>
        <begin position="74"/>
        <end position="95"/>
    </location>
</feature>
<reference evidence="2 3" key="1">
    <citation type="submission" date="2023-07" db="EMBL/GenBank/DDBJ databases">
        <title>Genomic Encyclopedia of Type Strains, Phase IV (KMG-IV): sequencing the most valuable type-strain genomes for metagenomic binning, comparative biology and taxonomic classification.</title>
        <authorList>
            <person name="Goeker M."/>
        </authorList>
    </citation>
    <scope>NUCLEOTIDE SEQUENCE [LARGE SCALE GENOMIC DNA]</scope>
    <source>
        <strain evidence="2 3">DSM 22170</strain>
    </source>
</reference>
<dbReference type="PANTHER" id="PTHR33979:SF2">
    <property type="entry name" value="PEPTIDASE M50B-LIKE-DOMAIN-CONTAINING PROTEIN"/>
    <property type="match status" value="1"/>
</dbReference>
<evidence type="ECO:0000256" key="1">
    <source>
        <dbReference type="SAM" id="Phobius"/>
    </source>
</evidence>
<accession>A0ABU1J3D1</accession>
<comment type="caution">
    <text evidence="2">The sequence shown here is derived from an EMBL/GenBank/DDBJ whole genome shotgun (WGS) entry which is preliminary data.</text>
</comment>
<evidence type="ECO:0000313" key="3">
    <source>
        <dbReference type="Proteomes" id="UP001185028"/>
    </source>
</evidence>
<evidence type="ECO:0000313" key="2">
    <source>
        <dbReference type="EMBL" id="MDR6244988.1"/>
    </source>
</evidence>
<dbReference type="RefSeq" id="WP_188773405.1">
    <property type="nucleotide sequence ID" value="NZ_BMMB01000001.1"/>
</dbReference>
<proteinExistence type="predicted"/>
<dbReference type="Proteomes" id="UP001185028">
    <property type="component" value="Unassembled WGS sequence"/>
</dbReference>
<dbReference type="PANTHER" id="PTHR33979">
    <property type="entry name" value="OS02G0221600 PROTEIN"/>
    <property type="match status" value="1"/>
</dbReference>
<dbReference type="InterPro" id="IPR049500">
    <property type="entry name" value="Peptidase_M50B-like"/>
</dbReference>
<protein>
    <recommendedName>
        <fullName evidence="4">M50 family peptidase</fullName>
    </recommendedName>
</protein>
<feature type="transmembrane region" description="Helical" evidence="1">
    <location>
        <begin position="102"/>
        <end position="119"/>
    </location>
</feature>
<keyword evidence="1" id="KW-1133">Transmembrane helix</keyword>
<name>A0ABU1J3D1_9BACL</name>
<evidence type="ECO:0008006" key="4">
    <source>
        <dbReference type="Google" id="ProtNLM"/>
    </source>
</evidence>
<keyword evidence="3" id="KW-1185">Reference proteome</keyword>